<dbReference type="Pfam" id="PF01170">
    <property type="entry name" value="UPF0020"/>
    <property type="match status" value="1"/>
</dbReference>
<dbReference type="EMBL" id="CAEZXM010000234">
    <property type="protein sequence ID" value="CAB4700284.1"/>
    <property type="molecule type" value="Genomic_DNA"/>
</dbReference>
<feature type="domain" description="Ribosomal RNA large subunit methyltransferase K/L-like methyltransferase" evidence="3">
    <location>
        <begin position="158"/>
        <end position="323"/>
    </location>
</feature>
<dbReference type="PROSITE" id="PS00092">
    <property type="entry name" value="N6_MTASE"/>
    <property type="match status" value="1"/>
</dbReference>
<sequence>MSRLAAYIVTAPGLEQVTAAEMARLDLKVVDLGVGGLTASITWSQLMLAHLHLRTATRILIRIGRFEASGFGDLQAGLKEIPFHEWLPKRCALNISVSASASRLNHTGAIEERVRAVVRRSYDPAYEYEGGVHTLHVRMSRNICTVSIDATGDPLYQRGWRTESGPAPIRETLAAALLQWSGASTHKGVLTDPCCGAGTIMIEAAQMARRMPAGRNRSFAFENWMPVDPAQWSKLLAASDADVRGPLKKKYVARDLKGDMIAKAQANAERAGVLDDIVFEVGDATKLFNGPTGGAGLAVVTNPPYGERLSAANQRALYLELGKAERLAVVAPTSSLPSFKREFDDTLATSNGGLAVQFARVAFSG</sequence>
<feature type="domain" description="RlmL ferredoxin-like" evidence="4">
    <location>
        <begin position="8"/>
        <end position="60"/>
    </location>
</feature>
<evidence type="ECO:0000313" key="5">
    <source>
        <dbReference type="EMBL" id="CAB4700284.1"/>
    </source>
</evidence>
<evidence type="ECO:0000256" key="2">
    <source>
        <dbReference type="ARBA" id="ARBA00022679"/>
    </source>
</evidence>
<proteinExistence type="predicted"/>
<dbReference type="AlphaFoldDB" id="A0A6J6PWU8"/>
<gene>
    <name evidence="5" type="ORF">UFOPK2366_01236</name>
</gene>
<evidence type="ECO:0000259" key="4">
    <source>
        <dbReference type="Pfam" id="PF22020"/>
    </source>
</evidence>
<dbReference type="InterPro" id="IPR000241">
    <property type="entry name" value="RlmKL-like_Mtase"/>
</dbReference>
<dbReference type="Gene3D" id="3.40.50.150">
    <property type="entry name" value="Vaccinia Virus protein VP39"/>
    <property type="match status" value="1"/>
</dbReference>
<accession>A0A6J6PWU8</accession>
<dbReference type="PANTHER" id="PTHR47313:SF1">
    <property type="entry name" value="RIBOSOMAL RNA LARGE SUBUNIT METHYLTRANSFERASE K_L"/>
    <property type="match status" value="1"/>
</dbReference>
<dbReference type="InterPro" id="IPR029063">
    <property type="entry name" value="SAM-dependent_MTases_sf"/>
</dbReference>
<dbReference type="GO" id="GO:0008990">
    <property type="term" value="F:rRNA (guanine-N2-)-methyltransferase activity"/>
    <property type="evidence" value="ECO:0007669"/>
    <property type="project" value="TreeGrafter"/>
</dbReference>
<dbReference type="Gene3D" id="3.30.2130.30">
    <property type="match status" value="1"/>
</dbReference>
<reference evidence="5" key="1">
    <citation type="submission" date="2020-05" db="EMBL/GenBank/DDBJ databases">
        <authorList>
            <person name="Chiriac C."/>
            <person name="Salcher M."/>
            <person name="Ghai R."/>
            <person name="Kavagutti S V."/>
        </authorList>
    </citation>
    <scope>NUCLEOTIDE SEQUENCE</scope>
</reference>
<organism evidence="5">
    <name type="scientific">freshwater metagenome</name>
    <dbReference type="NCBI Taxonomy" id="449393"/>
    <lineage>
        <taxon>unclassified sequences</taxon>
        <taxon>metagenomes</taxon>
        <taxon>ecological metagenomes</taxon>
    </lineage>
</organism>
<dbReference type="CDD" id="cd11715">
    <property type="entry name" value="THUMP_AdoMetMT"/>
    <property type="match status" value="1"/>
</dbReference>
<dbReference type="GO" id="GO:0070043">
    <property type="term" value="F:rRNA (guanine-N7-)-methyltransferase activity"/>
    <property type="evidence" value="ECO:0007669"/>
    <property type="project" value="TreeGrafter"/>
</dbReference>
<dbReference type="InterPro" id="IPR054170">
    <property type="entry name" value="RlmL_1st"/>
</dbReference>
<dbReference type="Pfam" id="PF22020">
    <property type="entry name" value="RlmL_1st"/>
    <property type="match status" value="1"/>
</dbReference>
<dbReference type="GO" id="GO:0003676">
    <property type="term" value="F:nucleic acid binding"/>
    <property type="evidence" value="ECO:0007669"/>
    <property type="project" value="InterPro"/>
</dbReference>
<protein>
    <submittedName>
        <fullName evidence="5">Unannotated protein</fullName>
    </submittedName>
</protein>
<dbReference type="SUPFAM" id="SSF53335">
    <property type="entry name" value="S-adenosyl-L-methionine-dependent methyltransferases"/>
    <property type="match status" value="1"/>
</dbReference>
<evidence type="ECO:0000259" key="3">
    <source>
        <dbReference type="Pfam" id="PF01170"/>
    </source>
</evidence>
<dbReference type="InterPro" id="IPR002052">
    <property type="entry name" value="DNA_methylase_N6_adenine_CS"/>
</dbReference>
<keyword evidence="1" id="KW-0489">Methyltransferase</keyword>
<dbReference type="PANTHER" id="PTHR47313">
    <property type="entry name" value="RIBOSOMAL RNA LARGE SUBUNIT METHYLTRANSFERASE K/L"/>
    <property type="match status" value="1"/>
</dbReference>
<keyword evidence="2" id="KW-0808">Transferase</keyword>
<evidence type="ECO:0000256" key="1">
    <source>
        <dbReference type="ARBA" id="ARBA00022603"/>
    </source>
</evidence>
<name>A0A6J6PWU8_9ZZZZ</name>